<gene>
    <name evidence="1" type="ORF">AMELA_G00161810</name>
</gene>
<evidence type="ECO:0000313" key="1">
    <source>
        <dbReference type="EMBL" id="KAF4081487.1"/>
    </source>
</evidence>
<evidence type="ECO:0000313" key="2">
    <source>
        <dbReference type="Proteomes" id="UP000593565"/>
    </source>
</evidence>
<organism evidence="1 2">
    <name type="scientific">Ameiurus melas</name>
    <name type="common">Black bullhead</name>
    <name type="synonym">Silurus melas</name>
    <dbReference type="NCBI Taxonomy" id="219545"/>
    <lineage>
        <taxon>Eukaryota</taxon>
        <taxon>Metazoa</taxon>
        <taxon>Chordata</taxon>
        <taxon>Craniata</taxon>
        <taxon>Vertebrata</taxon>
        <taxon>Euteleostomi</taxon>
        <taxon>Actinopterygii</taxon>
        <taxon>Neopterygii</taxon>
        <taxon>Teleostei</taxon>
        <taxon>Ostariophysi</taxon>
        <taxon>Siluriformes</taxon>
        <taxon>Ictaluridae</taxon>
        <taxon>Ameiurus</taxon>
    </lineage>
</organism>
<dbReference type="EMBL" id="JAAGNN010000013">
    <property type="protein sequence ID" value="KAF4081487.1"/>
    <property type="molecule type" value="Genomic_DNA"/>
</dbReference>
<accession>A0A7J6AHG9</accession>
<keyword evidence="2" id="KW-1185">Reference proteome</keyword>
<protein>
    <submittedName>
        <fullName evidence="1">Uncharacterized protein</fullName>
    </submittedName>
</protein>
<proteinExistence type="predicted"/>
<comment type="caution">
    <text evidence="1">The sequence shown here is derived from an EMBL/GenBank/DDBJ whole genome shotgun (WGS) entry which is preliminary data.</text>
</comment>
<sequence length="70" mass="8161">MRGETPLGVGIVNGEPEAAGADIQAQLYRGQIRAGGKDNEPGLRCWIQALIKRRREKRREWWMFLWKLWP</sequence>
<name>A0A7J6AHG9_AMEME</name>
<reference evidence="1 2" key="1">
    <citation type="submission" date="2020-02" db="EMBL/GenBank/DDBJ databases">
        <title>A chromosome-scale genome assembly of the black bullhead catfish (Ameiurus melas).</title>
        <authorList>
            <person name="Wen M."/>
            <person name="Zham M."/>
            <person name="Cabau C."/>
            <person name="Klopp C."/>
            <person name="Donnadieu C."/>
            <person name="Roques C."/>
            <person name="Bouchez O."/>
            <person name="Lampietro C."/>
            <person name="Jouanno E."/>
            <person name="Herpin A."/>
            <person name="Louis A."/>
            <person name="Berthelot C."/>
            <person name="Parey E."/>
            <person name="Roest-Crollius H."/>
            <person name="Braasch I."/>
            <person name="Postlethwait J."/>
            <person name="Robinson-Rechavi M."/>
            <person name="Echchiki A."/>
            <person name="Begum T."/>
            <person name="Montfort J."/>
            <person name="Schartl M."/>
            <person name="Bobe J."/>
            <person name="Guiguen Y."/>
        </authorList>
    </citation>
    <scope>NUCLEOTIDE SEQUENCE [LARGE SCALE GENOMIC DNA]</scope>
    <source>
        <strain evidence="1">M_S1</strain>
        <tissue evidence="1">Blood</tissue>
    </source>
</reference>
<dbReference type="AlphaFoldDB" id="A0A7J6AHG9"/>
<dbReference type="Proteomes" id="UP000593565">
    <property type="component" value="Unassembled WGS sequence"/>
</dbReference>